<dbReference type="EMBL" id="KZ819604">
    <property type="protein sequence ID" value="PWN34261.1"/>
    <property type="molecule type" value="Genomic_DNA"/>
</dbReference>
<keyword evidence="6 7" id="KW-0472">Membrane</keyword>
<dbReference type="PANTHER" id="PTHR16433">
    <property type="entry name" value="DOLICHOL-PHOSPHATE MANNOSYLTRANSFERASE SUBUNIT 3"/>
    <property type="match status" value="1"/>
</dbReference>
<evidence type="ECO:0000256" key="6">
    <source>
        <dbReference type="ARBA" id="ARBA00023136"/>
    </source>
</evidence>
<evidence type="ECO:0000256" key="3">
    <source>
        <dbReference type="ARBA" id="ARBA00022692"/>
    </source>
</evidence>
<dbReference type="OrthoDB" id="2014333at2759"/>
<keyword evidence="4 7" id="KW-0256">Endoplasmic reticulum</keyword>
<dbReference type="GO" id="GO:0005789">
    <property type="term" value="C:endoplasmic reticulum membrane"/>
    <property type="evidence" value="ECO:0007669"/>
    <property type="project" value="UniProtKB-SubCell"/>
</dbReference>
<dbReference type="GO" id="GO:0016757">
    <property type="term" value="F:glycosyltransferase activity"/>
    <property type="evidence" value="ECO:0007669"/>
    <property type="project" value="UniProtKB-KW"/>
</dbReference>
<comment type="subunit">
    <text evidence="7">Component of the dolichol-phosphate mannose (DPM) synthase complex.</text>
</comment>
<evidence type="ECO:0000313" key="9">
    <source>
        <dbReference type="Proteomes" id="UP000245771"/>
    </source>
</evidence>
<dbReference type="Pfam" id="PF08285">
    <property type="entry name" value="DPM3"/>
    <property type="match status" value="1"/>
</dbReference>
<comment type="function">
    <text evidence="7">Stabilizer subunit of the dolichol-phosphate mannose (DPM) synthase complex; tethers catalytic subunit to the ER.</text>
</comment>
<protein>
    <recommendedName>
        <fullName evidence="7">Dolichol-phosphate mannosyltransferase subunit 3</fullName>
    </recommendedName>
</protein>
<evidence type="ECO:0000256" key="2">
    <source>
        <dbReference type="ARBA" id="ARBA00010430"/>
    </source>
</evidence>
<dbReference type="AlphaFoldDB" id="A0A316VE32"/>
<keyword evidence="5 7" id="KW-1133">Transmembrane helix</keyword>
<feature type="transmembrane region" description="Helical" evidence="7">
    <location>
        <begin position="12"/>
        <end position="31"/>
    </location>
</feature>
<evidence type="ECO:0000256" key="5">
    <source>
        <dbReference type="ARBA" id="ARBA00022989"/>
    </source>
</evidence>
<organism evidence="8 9">
    <name type="scientific">Meira miltonrushii</name>
    <dbReference type="NCBI Taxonomy" id="1280837"/>
    <lineage>
        <taxon>Eukaryota</taxon>
        <taxon>Fungi</taxon>
        <taxon>Dikarya</taxon>
        <taxon>Basidiomycota</taxon>
        <taxon>Ustilaginomycotina</taxon>
        <taxon>Exobasidiomycetes</taxon>
        <taxon>Exobasidiales</taxon>
        <taxon>Brachybasidiaceae</taxon>
        <taxon>Meira</taxon>
    </lineage>
</organism>
<keyword evidence="3 7" id="KW-0812">Transmembrane</keyword>
<comment type="similarity">
    <text evidence="2 7">Belongs to the DPM3 family.</text>
</comment>
<proteinExistence type="inferred from homology"/>
<comment type="pathway">
    <text evidence="7">Protein modification; protein glycosylation.</text>
</comment>
<reference evidence="8 9" key="1">
    <citation type="journal article" date="2018" name="Mol. Biol. Evol.">
        <title>Broad Genomic Sampling Reveals a Smut Pathogenic Ancestry of the Fungal Clade Ustilaginomycotina.</title>
        <authorList>
            <person name="Kijpornyongpan T."/>
            <person name="Mondo S.J."/>
            <person name="Barry K."/>
            <person name="Sandor L."/>
            <person name="Lee J."/>
            <person name="Lipzen A."/>
            <person name="Pangilinan J."/>
            <person name="LaButti K."/>
            <person name="Hainaut M."/>
            <person name="Henrissat B."/>
            <person name="Grigoriev I.V."/>
            <person name="Spatafora J.W."/>
            <person name="Aime M.C."/>
        </authorList>
    </citation>
    <scope>NUCLEOTIDE SEQUENCE [LARGE SCALE GENOMIC DNA]</scope>
    <source>
        <strain evidence="8 9">MCA 3882</strain>
    </source>
</reference>
<accession>A0A316VE32</accession>
<sequence length="95" mass="10872">MTTRAQRFFTSAAILSAIWLLLLLDILPFPLIDHTAKQEILSIPWWILVSTGSYLLFQIGWGLWTFNDVPKAYDDLMIDIKNAKDYLGSRGVNID</sequence>
<keyword evidence="8" id="KW-0328">Glycosyltransferase</keyword>
<dbReference type="GeneID" id="37024519"/>
<name>A0A316VE32_9BASI</name>
<evidence type="ECO:0000313" key="8">
    <source>
        <dbReference type="EMBL" id="PWN34261.1"/>
    </source>
</evidence>
<evidence type="ECO:0000256" key="4">
    <source>
        <dbReference type="ARBA" id="ARBA00022824"/>
    </source>
</evidence>
<keyword evidence="9" id="KW-1185">Reference proteome</keyword>
<dbReference type="InParanoid" id="A0A316VE32"/>
<evidence type="ECO:0000256" key="7">
    <source>
        <dbReference type="RuleBase" id="RU365085"/>
    </source>
</evidence>
<evidence type="ECO:0000256" key="1">
    <source>
        <dbReference type="ARBA" id="ARBA00004477"/>
    </source>
</evidence>
<dbReference type="GO" id="GO:0006506">
    <property type="term" value="P:GPI anchor biosynthetic process"/>
    <property type="evidence" value="ECO:0007669"/>
    <property type="project" value="TreeGrafter"/>
</dbReference>
<dbReference type="RefSeq" id="XP_025354563.1">
    <property type="nucleotide sequence ID" value="XM_025502738.1"/>
</dbReference>
<dbReference type="InterPro" id="IPR013174">
    <property type="entry name" value="DPM3"/>
</dbReference>
<feature type="transmembrane region" description="Helical" evidence="7">
    <location>
        <begin position="43"/>
        <end position="64"/>
    </location>
</feature>
<dbReference type="FunCoup" id="A0A316VE32">
    <property type="interactions" value="22"/>
</dbReference>
<dbReference type="UniPathway" id="UPA00378"/>
<dbReference type="STRING" id="1280837.A0A316VE32"/>
<comment type="subcellular location">
    <subcellularLocation>
        <location evidence="1 7">Endoplasmic reticulum membrane</location>
        <topology evidence="1 7">Multi-pass membrane protein</topology>
    </subcellularLocation>
</comment>
<dbReference type="Proteomes" id="UP000245771">
    <property type="component" value="Unassembled WGS sequence"/>
</dbReference>
<dbReference type="GO" id="GO:0033185">
    <property type="term" value="C:dolichol-phosphate-mannose synthase complex"/>
    <property type="evidence" value="ECO:0007669"/>
    <property type="project" value="TreeGrafter"/>
</dbReference>
<dbReference type="PANTHER" id="PTHR16433:SF0">
    <property type="entry name" value="DOLICHOL-PHOSPHATE MANNOSYLTRANSFERASE SUBUNIT 3"/>
    <property type="match status" value="1"/>
</dbReference>
<keyword evidence="8" id="KW-0808">Transferase</keyword>
<gene>
    <name evidence="8" type="ORF">FA14DRAFT_70695</name>
</gene>